<name>A0A2S7IKP9_9BACT</name>
<gene>
    <name evidence="2" type="ORF">C5O19_00995</name>
</gene>
<dbReference type="OrthoDB" id="759189at2"/>
<protein>
    <submittedName>
        <fullName evidence="2">Uncharacterized protein</fullName>
    </submittedName>
</protein>
<dbReference type="EMBL" id="PTRA01000001">
    <property type="protein sequence ID" value="PQA58287.1"/>
    <property type="molecule type" value="Genomic_DNA"/>
</dbReference>
<dbReference type="RefSeq" id="WP_104709516.1">
    <property type="nucleotide sequence ID" value="NZ_PTRA01000001.1"/>
</dbReference>
<dbReference type="AlphaFoldDB" id="A0A2S7IKP9"/>
<keyword evidence="1" id="KW-0732">Signal</keyword>
<feature type="chain" id="PRO_5015665377" evidence="1">
    <location>
        <begin position="19"/>
        <end position="246"/>
    </location>
</feature>
<dbReference type="Proteomes" id="UP000239590">
    <property type="component" value="Unassembled WGS sequence"/>
</dbReference>
<feature type="signal peptide" evidence="1">
    <location>
        <begin position="1"/>
        <end position="18"/>
    </location>
</feature>
<sequence>MYFLRLSFLLLLAYTTQAQNQLSDVSKERINMGGVPNNSTSVLWGQAGESRTVVGEIYLDTLWHTGSVKLNQGLLADKKTASDSIGGIQMRYNIYENEVEVLANEARRDIRVIPGNQLKYFTLNQGTQPMRFINTRQFQTDEAVTGFYELLTPGRLQLAKHHRTKTIKPNYNTAFGTGEKNARIELTSDYYVISRGKAVRFSPGKKNILALMQDQQAAIEAYMKTNKISFRDPSDLAKLFAYYNQL</sequence>
<evidence type="ECO:0000256" key="1">
    <source>
        <dbReference type="SAM" id="SignalP"/>
    </source>
</evidence>
<accession>A0A2S7IKP9</accession>
<evidence type="ECO:0000313" key="2">
    <source>
        <dbReference type="EMBL" id="PQA58287.1"/>
    </source>
</evidence>
<proteinExistence type="predicted"/>
<comment type="caution">
    <text evidence="2">The sequence shown here is derived from an EMBL/GenBank/DDBJ whole genome shotgun (WGS) entry which is preliminary data.</text>
</comment>
<keyword evidence="3" id="KW-1185">Reference proteome</keyword>
<reference evidence="3" key="1">
    <citation type="submission" date="2018-02" db="EMBL/GenBank/DDBJ databases">
        <title>Genome sequencing of Solimonas sp. HR-BB.</title>
        <authorList>
            <person name="Lee Y."/>
            <person name="Jeon C.O."/>
        </authorList>
    </citation>
    <scope>NUCLEOTIDE SEQUENCE [LARGE SCALE GENOMIC DNA]</scope>
    <source>
        <strain evidence="3">HR-U</strain>
    </source>
</reference>
<evidence type="ECO:0000313" key="3">
    <source>
        <dbReference type="Proteomes" id="UP000239590"/>
    </source>
</evidence>
<organism evidence="2 3">
    <name type="scientific">Siphonobacter curvatus</name>
    <dbReference type="NCBI Taxonomy" id="2094562"/>
    <lineage>
        <taxon>Bacteria</taxon>
        <taxon>Pseudomonadati</taxon>
        <taxon>Bacteroidota</taxon>
        <taxon>Cytophagia</taxon>
        <taxon>Cytophagales</taxon>
        <taxon>Cytophagaceae</taxon>
        <taxon>Siphonobacter</taxon>
    </lineage>
</organism>